<dbReference type="PROSITE" id="PS50231">
    <property type="entry name" value="RICIN_B_LECTIN"/>
    <property type="match status" value="1"/>
</dbReference>
<dbReference type="AlphaFoldDB" id="A0A6V8LU24"/>
<dbReference type="SMART" id="SM00458">
    <property type="entry name" value="RICIN"/>
    <property type="match status" value="1"/>
</dbReference>
<dbReference type="Pfam" id="PF00652">
    <property type="entry name" value="Ricin_B_lectin"/>
    <property type="match status" value="1"/>
</dbReference>
<dbReference type="SUPFAM" id="SSF51445">
    <property type="entry name" value="(Trans)glycosidases"/>
    <property type="match status" value="1"/>
</dbReference>
<keyword evidence="4" id="KW-0472">Membrane</keyword>
<dbReference type="CDD" id="cd00161">
    <property type="entry name" value="beta-trefoil_Ricin-like"/>
    <property type="match status" value="1"/>
</dbReference>
<evidence type="ECO:0000313" key="7">
    <source>
        <dbReference type="Proteomes" id="UP000482960"/>
    </source>
</evidence>
<dbReference type="Gene3D" id="3.20.20.80">
    <property type="entry name" value="Glycosidases"/>
    <property type="match status" value="1"/>
</dbReference>
<dbReference type="Proteomes" id="UP000482960">
    <property type="component" value="Unassembled WGS sequence"/>
</dbReference>
<dbReference type="GO" id="GO:0004553">
    <property type="term" value="F:hydrolase activity, hydrolyzing O-glycosyl compounds"/>
    <property type="evidence" value="ECO:0007669"/>
    <property type="project" value="InterPro"/>
</dbReference>
<feature type="transmembrane region" description="Helical" evidence="4">
    <location>
        <begin position="18"/>
        <end position="38"/>
    </location>
</feature>
<dbReference type="InterPro" id="IPR001547">
    <property type="entry name" value="Glyco_hydro_5"/>
</dbReference>
<reference evidence="6 7" key="1">
    <citation type="submission" date="2020-03" db="EMBL/GenBank/DDBJ databases">
        <title>Whole genome shotgun sequence of Phytohabitans rumicis NBRC 108638.</title>
        <authorList>
            <person name="Komaki H."/>
            <person name="Tamura T."/>
        </authorList>
    </citation>
    <scope>NUCLEOTIDE SEQUENCE [LARGE SCALE GENOMIC DNA]</scope>
    <source>
        <strain evidence="6 7">NBRC 108638</strain>
    </source>
</reference>
<dbReference type="Gene3D" id="2.80.10.50">
    <property type="match status" value="1"/>
</dbReference>
<dbReference type="Pfam" id="PF00150">
    <property type="entry name" value="Cellulase"/>
    <property type="match status" value="1"/>
</dbReference>
<name>A0A6V8LU24_9ACTN</name>
<dbReference type="SUPFAM" id="SSF50370">
    <property type="entry name" value="Ricin B-like lectins"/>
    <property type="match status" value="1"/>
</dbReference>
<dbReference type="GO" id="GO:0000272">
    <property type="term" value="P:polysaccharide catabolic process"/>
    <property type="evidence" value="ECO:0007669"/>
    <property type="project" value="InterPro"/>
</dbReference>
<comment type="similarity">
    <text evidence="3">Belongs to the glycosyl hydrolase 5 (cellulase A) family.</text>
</comment>
<dbReference type="PANTHER" id="PTHR34142:SF1">
    <property type="entry name" value="GLYCOSIDE HYDROLASE FAMILY 5 DOMAIN-CONTAINING PROTEIN"/>
    <property type="match status" value="1"/>
</dbReference>
<evidence type="ECO:0000256" key="2">
    <source>
        <dbReference type="ARBA" id="ARBA00023295"/>
    </source>
</evidence>
<keyword evidence="1 3" id="KW-0378">Hydrolase</keyword>
<keyword evidence="7" id="KW-1185">Reference proteome</keyword>
<dbReference type="InterPro" id="IPR017853">
    <property type="entry name" value="GH"/>
</dbReference>
<dbReference type="InterPro" id="IPR035992">
    <property type="entry name" value="Ricin_B-like_lectins"/>
</dbReference>
<comment type="caution">
    <text evidence="6">The sequence shown here is derived from an EMBL/GenBank/DDBJ whole genome shotgun (WGS) entry which is preliminary data.</text>
</comment>
<gene>
    <name evidence="6" type="ORF">Prum_099070</name>
</gene>
<feature type="domain" description="Ricin B lectin" evidence="5">
    <location>
        <begin position="359"/>
        <end position="495"/>
    </location>
</feature>
<keyword evidence="4" id="KW-0812">Transmembrane</keyword>
<evidence type="ECO:0000256" key="3">
    <source>
        <dbReference type="RuleBase" id="RU361153"/>
    </source>
</evidence>
<dbReference type="InterPro" id="IPR000772">
    <property type="entry name" value="Ricin_B_lectin"/>
</dbReference>
<dbReference type="EMBL" id="BLPG01000002">
    <property type="protein sequence ID" value="GFJ96265.1"/>
    <property type="molecule type" value="Genomic_DNA"/>
</dbReference>
<organism evidence="6 7">
    <name type="scientific">Phytohabitans rumicis</name>
    <dbReference type="NCBI Taxonomy" id="1076125"/>
    <lineage>
        <taxon>Bacteria</taxon>
        <taxon>Bacillati</taxon>
        <taxon>Actinomycetota</taxon>
        <taxon>Actinomycetes</taxon>
        <taxon>Micromonosporales</taxon>
        <taxon>Micromonosporaceae</taxon>
    </lineage>
</organism>
<evidence type="ECO:0000259" key="5">
    <source>
        <dbReference type="SMART" id="SM00458"/>
    </source>
</evidence>
<reference evidence="6 7" key="2">
    <citation type="submission" date="2020-03" db="EMBL/GenBank/DDBJ databases">
        <authorList>
            <person name="Ichikawa N."/>
            <person name="Kimura A."/>
            <person name="Kitahashi Y."/>
            <person name="Uohara A."/>
        </authorList>
    </citation>
    <scope>NUCLEOTIDE SEQUENCE [LARGE SCALE GENOMIC DNA]</scope>
    <source>
        <strain evidence="6 7">NBRC 108638</strain>
    </source>
</reference>
<protein>
    <submittedName>
        <fullName evidence="6">Carbohydrate-binding protein</fullName>
    </submittedName>
</protein>
<dbReference type="PANTHER" id="PTHR34142">
    <property type="entry name" value="ENDO-BETA-1,4-GLUCANASE A"/>
    <property type="match status" value="1"/>
</dbReference>
<evidence type="ECO:0000256" key="1">
    <source>
        <dbReference type="ARBA" id="ARBA00022801"/>
    </source>
</evidence>
<proteinExistence type="inferred from homology"/>
<accession>A0A6V8LU24</accession>
<sequence length="497" mass="54209">MYRFNVGYQDDVRTNRRFLPFGVALAVAAGAVVTWVAVTTAPAQAATNDFRGVNWADQRDNFVNDTLVLGGLATSDSYATTQAKADRILSGFQANLGANTVRLPVNYPTVSGSYWNSYVGAIDMATSKGMKVILSYWEADNSRDGLVDNTTQFWSMWQTIVNRYAGNGLVYFEPMNEPHGYSDADWKNVAAQWLSNYPSVPRGRIIVSGAGYNTRLITIGSDSRFNGTLISRHIYRFFNNNLTTEAQFRAELRTSVGSYASRVLITEWGSFMTDGRNYNQPSAGDAFVSFIRGVAAEARSLQLGTVYWPGVRIADPYRLQEVSGSGTNLTVSTTNASGRDQLRYSWGLNDNLPPTPPAPTYYRVVNRNSGRVMDVVGASTANNAEVKQYAWNGGGNQMWVFEDAGSGYVRLVNAGSGKCLDVAGAATADGANIIQYTCGSATNQQWQWRATGSYFQLVARHSGKCLDVVGAGTADGVDITQYTCGSGTNQQWSRIQS</sequence>
<keyword evidence="2 3" id="KW-0326">Glycosidase</keyword>
<evidence type="ECO:0000313" key="6">
    <source>
        <dbReference type="EMBL" id="GFJ96265.1"/>
    </source>
</evidence>
<evidence type="ECO:0000256" key="4">
    <source>
        <dbReference type="SAM" id="Phobius"/>
    </source>
</evidence>
<keyword evidence="4" id="KW-1133">Transmembrane helix</keyword>